<proteinExistence type="predicted"/>
<dbReference type="AlphaFoldDB" id="A0A0N4YXF4"/>
<dbReference type="WBParaSite" id="NBR_0002192601-mRNA-1">
    <property type="protein sequence ID" value="NBR_0002192601-mRNA-1"/>
    <property type="gene ID" value="NBR_0002192601"/>
</dbReference>
<evidence type="ECO:0000313" key="1">
    <source>
        <dbReference type="EMBL" id="VDL86383.1"/>
    </source>
</evidence>
<keyword evidence="2" id="KW-1185">Reference proteome</keyword>
<evidence type="ECO:0000313" key="3">
    <source>
        <dbReference type="WBParaSite" id="NBR_0002192601-mRNA-1"/>
    </source>
</evidence>
<dbReference type="Proteomes" id="UP000271162">
    <property type="component" value="Unassembled WGS sequence"/>
</dbReference>
<protein>
    <submittedName>
        <fullName evidence="3">Transposase</fullName>
    </submittedName>
</protein>
<organism evidence="3">
    <name type="scientific">Nippostrongylus brasiliensis</name>
    <name type="common">Rat hookworm</name>
    <dbReference type="NCBI Taxonomy" id="27835"/>
    <lineage>
        <taxon>Eukaryota</taxon>
        <taxon>Metazoa</taxon>
        <taxon>Ecdysozoa</taxon>
        <taxon>Nematoda</taxon>
        <taxon>Chromadorea</taxon>
        <taxon>Rhabditida</taxon>
        <taxon>Rhabditina</taxon>
        <taxon>Rhabditomorpha</taxon>
        <taxon>Strongyloidea</taxon>
        <taxon>Heligmosomidae</taxon>
        <taxon>Nippostrongylus</taxon>
    </lineage>
</organism>
<gene>
    <name evidence="1" type="ORF">NBR_LOCUS21927</name>
</gene>
<reference evidence="3" key="1">
    <citation type="submission" date="2017-02" db="UniProtKB">
        <authorList>
            <consortium name="WormBaseParasite"/>
        </authorList>
    </citation>
    <scope>IDENTIFICATION</scope>
</reference>
<reference evidence="1 2" key="2">
    <citation type="submission" date="2018-11" db="EMBL/GenBank/DDBJ databases">
        <authorList>
            <consortium name="Pathogen Informatics"/>
        </authorList>
    </citation>
    <scope>NUCLEOTIDE SEQUENCE [LARGE SCALE GENOMIC DNA]</scope>
</reference>
<evidence type="ECO:0000313" key="2">
    <source>
        <dbReference type="Proteomes" id="UP000271162"/>
    </source>
</evidence>
<accession>A0A0N4YXF4</accession>
<dbReference type="EMBL" id="UYSL01027086">
    <property type="protein sequence ID" value="VDL86383.1"/>
    <property type="molecule type" value="Genomic_DNA"/>
</dbReference>
<name>A0A0N4YXF4_NIPBR</name>
<sequence>MSKQRSNKGNPEKWERSLDLAEERVACIASNRKSGVWDIILHADEAKPHSAGDLTGQRWTLEYGGSTLKTAE</sequence>